<evidence type="ECO:0008006" key="3">
    <source>
        <dbReference type="Google" id="ProtNLM"/>
    </source>
</evidence>
<gene>
    <name evidence="1" type="ORF">J2S77_000173</name>
</gene>
<dbReference type="InterPro" id="IPR016181">
    <property type="entry name" value="Acyl_CoA_acyltransferase"/>
</dbReference>
<evidence type="ECO:0000313" key="1">
    <source>
        <dbReference type="EMBL" id="MDQ0158223.1"/>
    </source>
</evidence>
<dbReference type="Gene3D" id="3.40.630.30">
    <property type="match status" value="1"/>
</dbReference>
<dbReference type="EMBL" id="JAUSTQ010000001">
    <property type="protein sequence ID" value="MDQ0158223.1"/>
    <property type="molecule type" value="Genomic_DNA"/>
</dbReference>
<dbReference type="SUPFAM" id="SSF55729">
    <property type="entry name" value="Acyl-CoA N-acyltransferases (Nat)"/>
    <property type="match status" value="1"/>
</dbReference>
<organism evidence="1 2">
    <name type="scientific">Alkalibacillus salilacus</name>
    <dbReference type="NCBI Taxonomy" id="284582"/>
    <lineage>
        <taxon>Bacteria</taxon>
        <taxon>Bacillati</taxon>
        <taxon>Bacillota</taxon>
        <taxon>Bacilli</taxon>
        <taxon>Bacillales</taxon>
        <taxon>Bacillaceae</taxon>
        <taxon>Alkalibacillus</taxon>
    </lineage>
</organism>
<evidence type="ECO:0000313" key="2">
    <source>
        <dbReference type="Proteomes" id="UP001224359"/>
    </source>
</evidence>
<protein>
    <recommendedName>
        <fullName evidence="3">N-acetyltransferase domain-containing protein</fullName>
    </recommendedName>
</protein>
<dbReference type="Proteomes" id="UP001224359">
    <property type="component" value="Unassembled WGS sequence"/>
</dbReference>
<sequence>MGPLNIRPAGPNDFNTIDDIIHINANDSSRKNGYPFLNNVKDLEKAIESYQNHFHHCAMMIYLNKDSIGFTGLLYEEGDYEAWVVGPYLNNLYYSTTLIQIVLEELLHISHNSFTSIYLHVPTENEALMQAAKWLNMDVLEQKEHYFTFVASLNNTLTL</sequence>
<name>A0ABT9VBA2_9BACI</name>
<proteinExistence type="predicted"/>
<keyword evidence="2" id="KW-1185">Reference proteome</keyword>
<reference evidence="1 2" key="1">
    <citation type="submission" date="2023-07" db="EMBL/GenBank/DDBJ databases">
        <title>Genomic Encyclopedia of Type Strains, Phase IV (KMG-IV): sequencing the most valuable type-strain genomes for metagenomic binning, comparative biology and taxonomic classification.</title>
        <authorList>
            <person name="Goeker M."/>
        </authorList>
    </citation>
    <scope>NUCLEOTIDE SEQUENCE [LARGE SCALE GENOMIC DNA]</scope>
    <source>
        <strain evidence="1 2">DSM 16460</strain>
    </source>
</reference>
<accession>A0ABT9VBA2</accession>
<comment type="caution">
    <text evidence="1">The sequence shown here is derived from an EMBL/GenBank/DDBJ whole genome shotgun (WGS) entry which is preliminary data.</text>
</comment>
<dbReference type="RefSeq" id="WP_306973758.1">
    <property type="nucleotide sequence ID" value="NZ_JAUSTQ010000001.1"/>
</dbReference>